<evidence type="ECO:0000313" key="1">
    <source>
        <dbReference type="EMBL" id="GAG20941.1"/>
    </source>
</evidence>
<comment type="caution">
    <text evidence="1">The sequence shown here is derived from an EMBL/GenBank/DDBJ whole genome shotgun (WGS) entry which is preliminary data.</text>
</comment>
<accession>X0X7H7</accession>
<sequence length="35" mass="3973">TEIIPLKMVEEAIIQSTPEPFIKKNLEAVKKGYTI</sequence>
<organism evidence="1">
    <name type="scientific">marine sediment metagenome</name>
    <dbReference type="NCBI Taxonomy" id="412755"/>
    <lineage>
        <taxon>unclassified sequences</taxon>
        <taxon>metagenomes</taxon>
        <taxon>ecological metagenomes</taxon>
    </lineage>
</organism>
<gene>
    <name evidence="1" type="ORF">S01H1_49276</name>
</gene>
<reference evidence="1" key="1">
    <citation type="journal article" date="2014" name="Front. Microbiol.">
        <title>High frequency of phylogenetically diverse reductive dehalogenase-homologous genes in deep subseafloor sedimentary metagenomes.</title>
        <authorList>
            <person name="Kawai M."/>
            <person name="Futagami T."/>
            <person name="Toyoda A."/>
            <person name="Takaki Y."/>
            <person name="Nishi S."/>
            <person name="Hori S."/>
            <person name="Arai W."/>
            <person name="Tsubouchi T."/>
            <person name="Morono Y."/>
            <person name="Uchiyama I."/>
            <person name="Ito T."/>
            <person name="Fujiyama A."/>
            <person name="Inagaki F."/>
            <person name="Takami H."/>
        </authorList>
    </citation>
    <scope>NUCLEOTIDE SEQUENCE</scope>
    <source>
        <strain evidence="1">Expedition CK06-06</strain>
    </source>
</reference>
<name>X0X7H7_9ZZZZ</name>
<evidence type="ECO:0008006" key="2">
    <source>
        <dbReference type="Google" id="ProtNLM"/>
    </source>
</evidence>
<feature type="non-terminal residue" evidence="1">
    <location>
        <position position="1"/>
    </location>
</feature>
<protein>
    <recommendedName>
        <fullName evidence="2">Pyruvate/ketoisovalerate oxidoreductase catalytic domain-containing protein</fullName>
    </recommendedName>
</protein>
<proteinExistence type="predicted"/>
<dbReference type="AlphaFoldDB" id="X0X7H7"/>
<dbReference type="EMBL" id="BARS01031685">
    <property type="protein sequence ID" value="GAG20941.1"/>
    <property type="molecule type" value="Genomic_DNA"/>
</dbReference>